<dbReference type="PROSITE" id="PS51733">
    <property type="entry name" value="BPL_LPL_CATALYTIC"/>
    <property type="match status" value="1"/>
</dbReference>
<evidence type="ECO:0000256" key="2">
    <source>
        <dbReference type="HAMAP-Rule" id="MF_00978"/>
    </source>
</evidence>
<protein>
    <recommendedName>
        <fullName evidence="2">Bifunctional ligase/repressor BirA</fullName>
    </recommendedName>
    <alternativeName>
        <fullName evidence="2">Biotin--[acetyl-CoA-carboxylase] ligase</fullName>
        <ecNumber evidence="2">6.3.4.15</ecNumber>
    </alternativeName>
    <alternativeName>
        <fullName evidence="2">Biotin--protein ligase</fullName>
    </alternativeName>
    <alternativeName>
        <fullName evidence="2">Biotin-[acetyl-CoA carboxylase] synthetase</fullName>
    </alternativeName>
</protein>
<dbReference type="PANTHER" id="PTHR12835">
    <property type="entry name" value="BIOTIN PROTEIN LIGASE"/>
    <property type="match status" value="1"/>
</dbReference>
<sequence>MRVILAQSSCTRVHDGWVSGEELAASCQVTRAAVWKAIKLLEAEGLTIEAVRNRGYRLANPCDLMTKDGIVGLLDPHSTTQTQLHVLQQTTSTNDDARKLAEAGAAPFTCVIAAKQTAGRGRRGRPFFSLGDAGVYLSLVLRPNCPLDQAGFITAAAAVAVCRAIDSVNGLPDQPQIKWVNDIYLGQKKVCGILTEAVSDLESGSLTFAIVGIGINAYEPLGGFPLAYSNRAGALWQQVRWQGRNTLAATLIKELVALYQMDDLSAIVDEYRQRSFLVGHEVTVVSGVHDGKVAHVIDIDADLRLCLRFSDGSIDRLASGEVSIRPHFPESV</sequence>
<dbReference type="EC" id="6.3.4.15" evidence="2"/>
<dbReference type="InterPro" id="IPR036388">
    <property type="entry name" value="WH-like_DNA-bd_sf"/>
</dbReference>
<dbReference type="SUPFAM" id="SSF46785">
    <property type="entry name" value="Winged helix' DNA-binding domain"/>
    <property type="match status" value="1"/>
</dbReference>
<keyword evidence="2" id="KW-0804">Transcription</keyword>
<evidence type="ECO:0000313" key="5">
    <source>
        <dbReference type="Proteomes" id="UP000000954"/>
    </source>
</evidence>
<dbReference type="InterPro" id="IPR045864">
    <property type="entry name" value="aa-tRNA-synth_II/BPL/LPL"/>
</dbReference>
<reference evidence="4 5" key="1">
    <citation type="journal article" date="2009" name="Stand. Genomic Sci.">
        <title>Complete genome sequence of Cryptobacterium curtum type strain (12-3).</title>
        <authorList>
            <person name="Mavrommatis K."/>
            <person name="Pukall R."/>
            <person name="Rohde C."/>
            <person name="Chen F."/>
            <person name="Sims D."/>
            <person name="Brettin T."/>
            <person name="Kuske C."/>
            <person name="Detter J.C."/>
            <person name="Han C."/>
            <person name="Lapidus A."/>
            <person name="Copeland A."/>
            <person name="Glavina Del Rio T."/>
            <person name="Nolan M."/>
            <person name="Lucas S."/>
            <person name="Tice H."/>
            <person name="Cheng J.F."/>
            <person name="Bruce D."/>
            <person name="Goodwin L."/>
            <person name="Pitluck S."/>
            <person name="Ovchinnikova G."/>
            <person name="Pati A."/>
            <person name="Ivanova N."/>
            <person name="Chen A."/>
            <person name="Palaniappan K."/>
            <person name="Chain P."/>
            <person name="D'haeseleer P."/>
            <person name="Goker M."/>
            <person name="Bristow J."/>
            <person name="Eisen J.A."/>
            <person name="Markowitz V."/>
            <person name="Hugenholtz P."/>
            <person name="Rohde M."/>
            <person name="Klenk H.P."/>
            <person name="Kyrpides N.C."/>
        </authorList>
    </citation>
    <scope>NUCLEOTIDE SEQUENCE [LARGE SCALE GENOMIC DNA]</scope>
    <source>
        <strain evidence="5">ATCC 700683 / DSM 15641 / 12-3</strain>
    </source>
</reference>
<evidence type="ECO:0000256" key="1">
    <source>
        <dbReference type="ARBA" id="ARBA00022598"/>
    </source>
</evidence>
<dbReference type="EMBL" id="CP001682">
    <property type="protein sequence ID" value="ACU94443.1"/>
    <property type="molecule type" value="Genomic_DNA"/>
</dbReference>
<dbReference type="InterPro" id="IPR004143">
    <property type="entry name" value="BPL_LPL_catalytic"/>
</dbReference>
<dbReference type="SUPFAM" id="SSF55681">
    <property type="entry name" value="Class II aaRS and biotin synthetases"/>
    <property type="match status" value="1"/>
</dbReference>
<dbReference type="GO" id="GO:0003677">
    <property type="term" value="F:DNA binding"/>
    <property type="evidence" value="ECO:0007669"/>
    <property type="project" value="UniProtKB-UniRule"/>
</dbReference>
<keyword evidence="2" id="KW-0238">DNA-binding</keyword>
<feature type="DNA-binding region" description="H-T-H motif" evidence="2">
    <location>
        <begin position="20"/>
        <end position="39"/>
    </location>
</feature>
<dbReference type="InterPro" id="IPR013196">
    <property type="entry name" value="HTH_11"/>
</dbReference>
<comment type="function">
    <text evidence="2">Acts both as a biotin--[acetyl-CoA-carboxylase] ligase and a repressor.</text>
</comment>
<feature type="binding site" evidence="2">
    <location>
        <position position="116"/>
    </location>
    <ligand>
        <name>biotin</name>
        <dbReference type="ChEBI" id="CHEBI:57586"/>
    </ligand>
</feature>
<feature type="binding site" evidence="2">
    <location>
        <begin position="92"/>
        <end position="94"/>
    </location>
    <ligand>
        <name>biotin</name>
        <dbReference type="ChEBI" id="CHEBI:57586"/>
    </ligand>
</feature>
<accession>C7MNF3</accession>
<organism evidence="4 5">
    <name type="scientific">Cryptobacterium curtum (strain ATCC 700683 / DSM 15641 / CCUG 43107 / 12-3)</name>
    <dbReference type="NCBI Taxonomy" id="469378"/>
    <lineage>
        <taxon>Bacteria</taxon>
        <taxon>Bacillati</taxon>
        <taxon>Actinomycetota</taxon>
        <taxon>Coriobacteriia</taxon>
        <taxon>Eggerthellales</taxon>
        <taxon>Eggerthellaceae</taxon>
        <taxon>Cryptobacterium</taxon>
    </lineage>
</organism>
<dbReference type="NCBIfam" id="TIGR00121">
    <property type="entry name" value="birA_ligase"/>
    <property type="match status" value="1"/>
</dbReference>
<dbReference type="HAMAP" id="MF_00978">
    <property type="entry name" value="Bifunct_BirA"/>
    <property type="match status" value="1"/>
</dbReference>
<dbReference type="PANTHER" id="PTHR12835:SF5">
    <property type="entry name" value="BIOTIN--PROTEIN LIGASE"/>
    <property type="match status" value="1"/>
</dbReference>
<keyword evidence="2" id="KW-0547">Nucleotide-binding</keyword>
<keyword evidence="2" id="KW-0067">ATP-binding</keyword>
<evidence type="ECO:0000313" key="4">
    <source>
        <dbReference type="EMBL" id="ACU94443.1"/>
    </source>
</evidence>
<comment type="similarity">
    <text evidence="2">Belongs to the biotin--protein ligase family.</text>
</comment>
<feature type="binding site" evidence="2">
    <location>
        <position position="189"/>
    </location>
    <ligand>
        <name>biotin</name>
        <dbReference type="ChEBI" id="CHEBI:57586"/>
    </ligand>
</feature>
<dbReference type="InterPro" id="IPR030855">
    <property type="entry name" value="Bifunct_BirA"/>
</dbReference>
<dbReference type="Pfam" id="PF03099">
    <property type="entry name" value="BPL_LplA_LipB"/>
    <property type="match status" value="1"/>
</dbReference>
<keyword evidence="1 2" id="KW-0436">Ligase</keyword>
<dbReference type="GO" id="GO:0005737">
    <property type="term" value="C:cytoplasm"/>
    <property type="evidence" value="ECO:0007669"/>
    <property type="project" value="TreeGrafter"/>
</dbReference>
<dbReference type="eggNOG" id="COG1654">
    <property type="taxonomic scope" value="Bacteria"/>
</dbReference>
<dbReference type="KEGG" id="ccu:Ccur_07370"/>
<dbReference type="InterPro" id="IPR004408">
    <property type="entry name" value="Biotin_CoA_COase_ligase"/>
</dbReference>
<proteinExistence type="inferred from homology"/>
<dbReference type="AlphaFoldDB" id="C7MNF3"/>
<evidence type="ECO:0000259" key="3">
    <source>
        <dbReference type="PROSITE" id="PS51733"/>
    </source>
</evidence>
<dbReference type="Pfam" id="PF08279">
    <property type="entry name" value="HTH_11"/>
    <property type="match status" value="1"/>
</dbReference>
<dbReference type="eggNOG" id="COG0340">
    <property type="taxonomic scope" value="Bacteria"/>
</dbReference>
<keyword evidence="2" id="KW-0092">Biotin</keyword>
<dbReference type="GO" id="GO:0005524">
    <property type="term" value="F:ATP binding"/>
    <property type="evidence" value="ECO:0007669"/>
    <property type="project" value="UniProtKB-UniRule"/>
</dbReference>
<dbReference type="GO" id="GO:0004077">
    <property type="term" value="F:biotin--[biotin carboxyl-carrier protein] ligase activity"/>
    <property type="evidence" value="ECO:0007669"/>
    <property type="project" value="UniProtKB-UniRule"/>
</dbReference>
<dbReference type="HOGENOM" id="CLU_051096_0_1_11"/>
<dbReference type="Gene3D" id="3.30.930.10">
    <property type="entry name" value="Bira Bifunctional Protein, Domain 2"/>
    <property type="match status" value="1"/>
</dbReference>
<feature type="binding site" evidence="2">
    <location>
        <begin position="120"/>
        <end position="122"/>
    </location>
    <ligand>
        <name>biotin</name>
        <dbReference type="ChEBI" id="CHEBI:57586"/>
    </ligand>
</feature>
<dbReference type="Gene3D" id="1.10.10.10">
    <property type="entry name" value="Winged helix-like DNA-binding domain superfamily/Winged helix DNA-binding domain"/>
    <property type="match status" value="1"/>
</dbReference>
<dbReference type="STRING" id="469378.Ccur_07370"/>
<dbReference type="InterPro" id="IPR036390">
    <property type="entry name" value="WH_DNA-bd_sf"/>
</dbReference>
<gene>
    <name evidence="2" type="primary">birA</name>
    <name evidence="4" type="ordered locus">Ccur_07370</name>
</gene>
<dbReference type="GO" id="GO:0006355">
    <property type="term" value="P:regulation of DNA-templated transcription"/>
    <property type="evidence" value="ECO:0007669"/>
    <property type="project" value="UniProtKB-UniRule"/>
</dbReference>
<dbReference type="RefSeq" id="WP_012803131.1">
    <property type="nucleotide sequence ID" value="NC_013170.1"/>
</dbReference>
<keyword evidence="5" id="KW-1185">Reference proteome</keyword>
<name>C7MNF3_CRYCD</name>
<dbReference type="CDD" id="cd16442">
    <property type="entry name" value="BPL"/>
    <property type="match status" value="1"/>
</dbReference>
<keyword evidence="2" id="KW-0678">Repressor</keyword>
<comment type="catalytic activity">
    <reaction evidence="2">
        <text>biotin + L-lysyl-[protein] + ATP = N(6)-biotinyl-L-lysyl-[protein] + AMP + diphosphate + H(+)</text>
        <dbReference type="Rhea" id="RHEA:11756"/>
        <dbReference type="Rhea" id="RHEA-COMP:9752"/>
        <dbReference type="Rhea" id="RHEA-COMP:10505"/>
        <dbReference type="ChEBI" id="CHEBI:15378"/>
        <dbReference type="ChEBI" id="CHEBI:29969"/>
        <dbReference type="ChEBI" id="CHEBI:30616"/>
        <dbReference type="ChEBI" id="CHEBI:33019"/>
        <dbReference type="ChEBI" id="CHEBI:57586"/>
        <dbReference type="ChEBI" id="CHEBI:83144"/>
        <dbReference type="ChEBI" id="CHEBI:456215"/>
        <dbReference type="EC" id="6.3.4.15"/>
    </reaction>
</comment>
<feature type="domain" description="BPL/LPL catalytic" evidence="3">
    <location>
        <begin position="74"/>
        <end position="263"/>
    </location>
</feature>
<dbReference type="Proteomes" id="UP000000954">
    <property type="component" value="Chromosome"/>
</dbReference>
<keyword evidence="2" id="KW-0805">Transcription regulation</keyword>